<dbReference type="Pfam" id="PF02812">
    <property type="entry name" value="ELFV_dehydrog_N"/>
    <property type="match status" value="1"/>
</dbReference>
<evidence type="ECO:0000313" key="10">
    <source>
        <dbReference type="Proteomes" id="UP001220964"/>
    </source>
</evidence>
<evidence type="ECO:0000256" key="2">
    <source>
        <dbReference type="ARBA" id="ARBA00023002"/>
    </source>
</evidence>
<accession>A0AAE3NVF6</accession>
<proteinExistence type="inferred from homology"/>
<evidence type="ECO:0000256" key="3">
    <source>
        <dbReference type="PIRNR" id="PIRNR000185"/>
    </source>
</evidence>
<evidence type="ECO:0000256" key="4">
    <source>
        <dbReference type="PIRSR" id="PIRSR000185-1"/>
    </source>
</evidence>
<gene>
    <name evidence="9" type="ORF">P1J78_16795</name>
</gene>
<evidence type="ECO:0000256" key="1">
    <source>
        <dbReference type="ARBA" id="ARBA00006382"/>
    </source>
</evidence>
<keyword evidence="5" id="KW-0547">Nucleotide-binding</keyword>
<dbReference type="PRINTS" id="PR00082">
    <property type="entry name" value="GLFDHDRGNASE"/>
</dbReference>
<dbReference type="PANTHER" id="PTHR11606:SF13">
    <property type="entry name" value="GLUTAMATE DEHYDROGENASE 1, MITOCHONDRIAL"/>
    <property type="match status" value="1"/>
</dbReference>
<dbReference type="Proteomes" id="UP001220964">
    <property type="component" value="Unassembled WGS sequence"/>
</dbReference>
<dbReference type="InterPro" id="IPR046346">
    <property type="entry name" value="Aminoacid_DH-like_N_sf"/>
</dbReference>
<evidence type="ECO:0000313" key="9">
    <source>
        <dbReference type="EMBL" id="MDF0602399.1"/>
    </source>
</evidence>
<dbReference type="Pfam" id="PF00208">
    <property type="entry name" value="ELFV_dehydrog"/>
    <property type="match status" value="1"/>
</dbReference>
<dbReference type="GO" id="GO:0006538">
    <property type="term" value="P:L-glutamate catabolic process"/>
    <property type="evidence" value="ECO:0007669"/>
    <property type="project" value="TreeGrafter"/>
</dbReference>
<protein>
    <recommendedName>
        <fullName evidence="3">Glutamate dehydrogenase</fullName>
    </recommendedName>
</protein>
<evidence type="ECO:0000256" key="5">
    <source>
        <dbReference type="PIRSR" id="PIRSR000185-2"/>
    </source>
</evidence>
<feature type="binding site" evidence="5">
    <location>
        <position position="216"/>
    </location>
    <ligand>
        <name>NAD(+)</name>
        <dbReference type="ChEBI" id="CHEBI:57540"/>
    </ligand>
</feature>
<dbReference type="PIRSF" id="PIRSF000185">
    <property type="entry name" value="Glu_DH"/>
    <property type="match status" value="1"/>
</dbReference>
<reference evidence="9" key="1">
    <citation type="submission" date="2023-03" db="EMBL/GenBank/DDBJ databases">
        <title>Multiphase analysis and comparison of six strains from genera Psychromarinibacter, Lutimaribacter, and Maritimibacter, including a novel species: Psychromarinibacter sediminicola sp. nov.</title>
        <authorList>
            <person name="Wang Y.-H."/>
            <person name="Ye M.-Q."/>
            <person name="Du Z.-J."/>
        </authorList>
    </citation>
    <scope>NUCLEOTIDE SEQUENCE</scope>
    <source>
        <strain evidence="9">C21-152</strain>
    </source>
</reference>
<dbReference type="InterPro" id="IPR033524">
    <property type="entry name" value="Glu/Leu/Phe/Val_DH_AS"/>
</dbReference>
<keyword evidence="10" id="KW-1185">Reference proteome</keyword>
<dbReference type="PROSITE" id="PS00074">
    <property type="entry name" value="GLFV_DEHYDROGENASE"/>
    <property type="match status" value="1"/>
</dbReference>
<feature type="binding site" evidence="5">
    <location>
        <position position="89"/>
    </location>
    <ligand>
        <name>substrate</name>
    </ligand>
</feature>
<dbReference type="Gene3D" id="3.40.50.720">
    <property type="entry name" value="NAD(P)-binding Rossmann-like Domain"/>
    <property type="match status" value="1"/>
</dbReference>
<evidence type="ECO:0000256" key="6">
    <source>
        <dbReference type="PIRSR" id="PIRSR000185-3"/>
    </source>
</evidence>
<name>A0AAE3NVF6_9RHOB</name>
<comment type="similarity">
    <text evidence="1 3 7">Belongs to the Glu/Leu/Phe/Val dehydrogenases family.</text>
</comment>
<dbReference type="InterPro" id="IPR006095">
    <property type="entry name" value="Glu/Leu/Phe/Val/Trp_DH"/>
</dbReference>
<feature type="active site" description="Proton donor" evidence="4">
    <location>
        <position position="101"/>
    </location>
</feature>
<evidence type="ECO:0000256" key="7">
    <source>
        <dbReference type="RuleBase" id="RU004417"/>
    </source>
</evidence>
<dbReference type="AlphaFoldDB" id="A0AAE3NVF6"/>
<dbReference type="InterPro" id="IPR036291">
    <property type="entry name" value="NAD(P)-bd_dom_sf"/>
</dbReference>
<dbReference type="PANTHER" id="PTHR11606">
    <property type="entry name" value="GLUTAMATE DEHYDROGENASE"/>
    <property type="match status" value="1"/>
</dbReference>
<dbReference type="RefSeq" id="WP_275568526.1">
    <property type="nucleotide sequence ID" value="NZ_JARGYC010000049.1"/>
</dbReference>
<dbReference type="EMBL" id="JARGYC010000049">
    <property type="protein sequence ID" value="MDF0602399.1"/>
    <property type="molecule type" value="Genomic_DNA"/>
</dbReference>
<feature type="domain" description="Glutamate/phenylalanine/leucine/valine/L-tryptophan dehydrogenase C-terminal" evidence="8">
    <location>
        <begin position="178"/>
        <end position="410"/>
    </location>
</feature>
<keyword evidence="5" id="KW-0520">NAD</keyword>
<dbReference type="GO" id="GO:0000166">
    <property type="term" value="F:nucleotide binding"/>
    <property type="evidence" value="ECO:0007669"/>
    <property type="project" value="UniProtKB-KW"/>
</dbReference>
<feature type="binding site" evidence="5">
    <location>
        <position position="346"/>
    </location>
    <ligand>
        <name>substrate</name>
    </ligand>
</feature>
<keyword evidence="2 3" id="KW-0560">Oxidoreductase</keyword>
<dbReference type="InterPro" id="IPR014362">
    <property type="entry name" value="Glu_DH"/>
</dbReference>
<dbReference type="SUPFAM" id="SSF51735">
    <property type="entry name" value="NAD(P)-binding Rossmann-fold domains"/>
    <property type="match status" value="1"/>
</dbReference>
<dbReference type="InterPro" id="IPR006097">
    <property type="entry name" value="Glu/Leu/Phe/Val/Trp_DH_dimer"/>
</dbReference>
<evidence type="ECO:0000259" key="8">
    <source>
        <dbReference type="SMART" id="SM00839"/>
    </source>
</evidence>
<dbReference type="SMART" id="SM00839">
    <property type="entry name" value="ELFV_dehydrog"/>
    <property type="match status" value="1"/>
</dbReference>
<feature type="binding site" evidence="5">
    <location>
        <position position="185"/>
    </location>
    <ligand>
        <name>NAD(+)</name>
        <dbReference type="ChEBI" id="CHEBI:57540"/>
    </ligand>
</feature>
<comment type="caution">
    <text evidence="9">The sequence shown here is derived from an EMBL/GenBank/DDBJ whole genome shotgun (WGS) entry which is preliminary data.</text>
</comment>
<feature type="site" description="Important for catalysis" evidence="6">
    <location>
        <position position="141"/>
    </location>
</feature>
<dbReference type="GO" id="GO:0004352">
    <property type="term" value="F:glutamate dehydrogenase (NAD+) activity"/>
    <property type="evidence" value="ECO:0007669"/>
    <property type="project" value="TreeGrafter"/>
</dbReference>
<dbReference type="CDD" id="cd01076">
    <property type="entry name" value="NAD_bind_1_Glu_DH"/>
    <property type="match status" value="1"/>
</dbReference>
<organism evidence="9 10">
    <name type="scientific">Psychromarinibacter sediminicola</name>
    <dbReference type="NCBI Taxonomy" id="3033385"/>
    <lineage>
        <taxon>Bacteria</taxon>
        <taxon>Pseudomonadati</taxon>
        <taxon>Pseudomonadota</taxon>
        <taxon>Alphaproteobacteria</taxon>
        <taxon>Rhodobacterales</taxon>
        <taxon>Paracoccaceae</taxon>
        <taxon>Psychromarinibacter</taxon>
    </lineage>
</organism>
<sequence>MRDFQLPDLMHRVFDAIDASDDVRARLAQRDRVMEVQIVVRRDDGSLAVLPGWRVQYDTTLGPAKGGVRFHPEVSPTEVTELAFWMTLKCALMNLPFGGGKGGVKVDPKALSPIELERLARGYVRGIFEVLGPDDDIPAPDVNTNGRVMGWMADEYSIIERRRQPAAVTGKPICLGGSAGRVSATGQGALHVLDAWLARQDRAPAETRVAVQGFGNAGAHFASLAHAAGYRVVAVSDSSGAVVREDGLDPGPLRAFKADGGHLADYDGAGCKTVGGDALLALDVDVLALAALQNAVTEDNVGDVRAGTVLELANGPVSPGADGALREREVTVLPDILVNAGGVTVSYYEWIQGRTGDYWDADTVAGRLKTRMDRTAAQVLDLAEEAAIPPREAAYRIAVGRIADAIDSRGNSTYFSG</sequence>
<dbReference type="Gene3D" id="3.40.50.10860">
    <property type="entry name" value="Leucine Dehydrogenase, chain A, domain 1"/>
    <property type="match status" value="1"/>
</dbReference>
<dbReference type="SUPFAM" id="SSF53223">
    <property type="entry name" value="Aminoacid dehydrogenase-like, N-terminal domain"/>
    <property type="match status" value="1"/>
</dbReference>
<dbReference type="InterPro" id="IPR006096">
    <property type="entry name" value="Glu/Leu/Phe/Val/Trp_DH_C"/>
</dbReference>
<feature type="binding site" evidence="5">
    <location>
        <position position="65"/>
    </location>
    <ligand>
        <name>substrate</name>
    </ligand>
</feature>
<dbReference type="InterPro" id="IPR033922">
    <property type="entry name" value="NAD_bind_Glu_DH"/>
</dbReference>